<dbReference type="Pfam" id="PF13376">
    <property type="entry name" value="OmdA"/>
    <property type="match status" value="1"/>
</dbReference>
<gene>
    <name evidence="1" type="ORF">SAMN02745126_05017</name>
</gene>
<proteinExistence type="predicted"/>
<keyword evidence="2" id="KW-1185">Reference proteome</keyword>
<dbReference type="RefSeq" id="WP_085936767.1">
    <property type="nucleotide sequence ID" value="NZ_FUWJ01000009.1"/>
</dbReference>
<sequence>MSNPKGPILSFANVSSFEAHLSAHEGSASGFWLKLAKAGAPQATITKAQAVEAALCHGWIDGQLGTFDEHYYLVRMTPRRGASRWSAINRDTAERLIREARMQPAGLREVEKAKADGRWSAAYQSQGKAEPPPDFLAALAANAEAKRAFATLDRANRFAFVYRVNAAKRPETRNRRIRDFVDMLARGETIHPAKGKRTPKRESEE</sequence>
<dbReference type="OrthoDB" id="9796999at2"/>
<name>A0A1T4SS94_9HYPH</name>
<evidence type="ECO:0000313" key="2">
    <source>
        <dbReference type="Proteomes" id="UP000190092"/>
    </source>
</evidence>
<dbReference type="STRING" id="225324.SAMN02745126_05017"/>
<dbReference type="Proteomes" id="UP000190092">
    <property type="component" value="Unassembled WGS sequence"/>
</dbReference>
<evidence type="ECO:0000313" key="1">
    <source>
        <dbReference type="EMBL" id="SKA30751.1"/>
    </source>
</evidence>
<protein>
    <submittedName>
        <fullName evidence="1">Uncharacterized conserved protein YdeI, YjbR/CyaY-like superfamily, DUF1801 family</fullName>
    </submittedName>
</protein>
<organism evidence="1 2">
    <name type="scientific">Enhydrobacter aerosaccus</name>
    <dbReference type="NCBI Taxonomy" id="225324"/>
    <lineage>
        <taxon>Bacteria</taxon>
        <taxon>Pseudomonadati</taxon>
        <taxon>Pseudomonadota</taxon>
        <taxon>Alphaproteobacteria</taxon>
        <taxon>Hyphomicrobiales</taxon>
        <taxon>Enhydrobacter</taxon>
    </lineage>
</organism>
<dbReference type="EMBL" id="FUWJ01000009">
    <property type="protein sequence ID" value="SKA30751.1"/>
    <property type="molecule type" value="Genomic_DNA"/>
</dbReference>
<accession>A0A1T4SS94</accession>
<dbReference type="AlphaFoldDB" id="A0A1T4SS94"/>
<reference evidence="2" key="1">
    <citation type="submission" date="2017-02" db="EMBL/GenBank/DDBJ databases">
        <authorList>
            <person name="Varghese N."/>
            <person name="Submissions S."/>
        </authorList>
    </citation>
    <scope>NUCLEOTIDE SEQUENCE [LARGE SCALE GENOMIC DNA]</scope>
    <source>
        <strain evidence="2">ATCC 27094</strain>
    </source>
</reference>